<dbReference type="PANTHER" id="PTHR43047">
    <property type="entry name" value="TWO-COMPONENT HISTIDINE PROTEIN KINASE"/>
    <property type="match status" value="1"/>
</dbReference>
<dbReference type="Gene3D" id="1.10.287.130">
    <property type="match status" value="1"/>
</dbReference>
<dbReference type="PROSITE" id="PS50109">
    <property type="entry name" value="HIS_KIN"/>
    <property type="match status" value="1"/>
</dbReference>
<dbReference type="GO" id="GO:0006355">
    <property type="term" value="P:regulation of DNA-templated transcription"/>
    <property type="evidence" value="ECO:0007669"/>
    <property type="project" value="InterPro"/>
</dbReference>
<dbReference type="InterPro" id="IPR003661">
    <property type="entry name" value="HisK_dim/P_dom"/>
</dbReference>
<dbReference type="SUPFAM" id="SSF55785">
    <property type="entry name" value="PYP-like sensor domain (PAS domain)"/>
    <property type="match status" value="2"/>
</dbReference>
<dbReference type="Pfam" id="PF00512">
    <property type="entry name" value="HisKA"/>
    <property type="match status" value="1"/>
</dbReference>
<dbReference type="EMBL" id="JABBFW010000008">
    <property type="protein sequence ID" value="NML16124.1"/>
    <property type="molecule type" value="Genomic_DNA"/>
</dbReference>
<dbReference type="InterPro" id="IPR000700">
    <property type="entry name" value="PAS-assoc_C"/>
</dbReference>
<reference evidence="15 16" key="1">
    <citation type="submission" date="2020-04" db="EMBL/GenBank/DDBJ databases">
        <title>Azohydromonas sp. isolated from soil.</title>
        <authorList>
            <person name="Dahal R.H."/>
        </authorList>
    </citation>
    <scope>NUCLEOTIDE SEQUENCE [LARGE SCALE GENOMIC DNA]</scope>
    <source>
        <strain evidence="15 16">G-1-1-14</strain>
    </source>
</reference>
<evidence type="ECO:0000256" key="10">
    <source>
        <dbReference type="ARBA" id="ARBA00070152"/>
    </source>
</evidence>
<organism evidence="15 16">
    <name type="scientific">Azohydromonas caseinilytica</name>
    <dbReference type="NCBI Taxonomy" id="2728836"/>
    <lineage>
        <taxon>Bacteria</taxon>
        <taxon>Pseudomonadati</taxon>
        <taxon>Pseudomonadota</taxon>
        <taxon>Betaproteobacteria</taxon>
        <taxon>Burkholderiales</taxon>
        <taxon>Sphaerotilaceae</taxon>
        <taxon>Azohydromonas</taxon>
    </lineage>
</organism>
<dbReference type="InterPro" id="IPR003594">
    <property type="entry name" value="HATPase_dom"/>
</dbReference>
<dbReference type="PROSITE" id="PS50112">
    <property type="entry name" value="PAS"/>
    <property type="match status" value="2"/>
</dbReference>
<dbReference type="Proteomes" id="UP000574067">
    <property type="component" value="Unassembled WGS sequence"/>
</dbReference>
<dbReference type="RefSeq" id="WP_169161018.1">
    <property type="nucleotide sequence ID" value="NZ_JABBFW010000008.1"/>
</dbReference>
<dbReference type="SMART" id="SM00388">
    <property type="entry name" value="HisKA"/>
    <property type="match status" value="1"/>
</dbReference>
<dbReference type="PRINTS" id="PR00344">
    <property type="entry name" value="BCTRLSENSOR"/>
</dbReference>
<dbReference type="FunFam" id="3.30.565.10:FF:000010">
    <property type="entry name" value="Sensor histidine kinase RcsC"/>
    <property type="match status" value="1"/>
</dbReference>
<evidence type="ECO:0000313" key="15">
    <source>
        <dbReference type="EMBL" id="NML16124.1"/>
    </source>
</evidence>
<evidence type="ECO:0000256" key="9">
    <source>
        <dbReference type="ARBA" id="ARBA00058004"/>
    </source>
</evidence>
<dbReference type="AlphaFoldDB" id="A0A848F9A9"/>
<keyword evidence="4" id="KW-0808">Transferase</keyword>
<dbReference type="GO" id="GO:0000155">
    <property type="term" value="F:phosphorelay sensor kinase activity"/>
    <property type="evidence" value="ECO:0007669"/>
    <property type="project" value="InterPro"/>
</dbReference>
<evidence type="ECO:0000256" key="6">
    <source>
        <dbReference type="ARBA" id="ARBA00022777"/>
    </source>
</evidence>
<name>A0A848F9A9_9BURK</name>
<dbReference type="InterPro" id="IPR001610">
    <property type="entry name" value="PAC"/>
</dbReference>
<feature type="region of interest" description="Disordered" evidence="11">
    <location>
        <begin position="1"/>
        <end position="20"/>
    </location>
</feature>
<dbReference type="InterPro" id="IPR036890">
    <property type="entry name" value="HATPase_C_sf"/>
</dbReference>
<evidence type="ECO:0000256" key="4">
    <source>
        <dbReference type="ARBA" id="ARBA00022679"/>
    </source>
</evidence>
<dbReference type="PROSITE" id="PS50113">
    <property type="entry name" value="PAC"/>
    <property type="match status" value="1"/>
</dbReference>
<dbReference type="InterPro" id="IPR005467">
    <property type="entry name" value="His_kinase_dom"/>
</dbReference>
<evidence type="ECO:0000256" key="7">
    <source>
        <dbReference type="ARBA" id="ARBA00023012"/>
    </source>
</evidence>
<dbReference type="Gene3D" id="3.30.565.10">
    <property type="entry name" value="Histidine kinase-like ATPase, C-terminal domain"/>
    <property type="match status" value="1"/>
</dbReference>
<comment type="catalytic activity">
    <reaction evidence="1">
        <text>ATP + protein L-histidine = ADP + protein N-phospho-L-histidine.</text>
        <dbReference type="EC" id="2.7.13.3"/>
    </reaction>
</comment>
<keyword evidence="16" id="KW-1185">Reference proteome</keyword>
<comment type="function">
    <text evidence="9">Member of the two-component regulatory system BvgS/BvgA. Phosphorylates BvgA via a four-step phosphorelay in response to environmental signals.</text>
</comment>
<dbReference type="SUPFAM" id="SSF55874">
    <property type="entry name" value="ATPase domain of HSP90 chaperone/DNA topoisomerase II/histidine kinase"/>
    <property type="match status" value="1"/>
</dbReference>
<dbReference type="SUPFAM" id="SSF47384">
    <property type="entry name" value="Homodimeric domain of signal transducing histidine kinase"/>
    <property type="match status" value="1"/>
</dbReference>
<dbReference type="CDD" id="cd00130">
    <property type="entry name" value="PAS"/>
    <property type="match status" value="2"/>
</dbReference>
<evidence type="ECO:0000256" key="11">
    <source>
        <dbReference type="SAM" id="MobiDB-lite"/>
    </source>
</evidence>
<feature type="domain" description="PAS" evidence="13">
    <location>
        <begin position="36"/>
        <end position="99"/>
    </location>
</feature>
<feature type="domain" description="PAC" evidence="14">
    <location>
        <begin position="246"/>
        <end position="298"/>
    </location>
</feature>
<dbReference type="NCBIfam" id="TIGR00229">
    <property type="entry name" value="sensory_box"/>
    <property type="match status" value="2"/>
</dbReference>
<keyword evidence="7" id="KW-0902">Two-component regulatory system</keyword>
<dbReference type="InterPro" id="IPR000014">
    <property type="entry name" value="PAS"/>
</dbReference>
<comment type="caution">
    <text evidence="15">The sequence shown here is derived from an EMBL/GenBank/DDBJ whole genome shotgun (WGS) entry which is preliminary data.</text>
</comment>
<dbReference type="Pfam" id="PF02518">
    <property type="entry name" value="HATPase_c"/>
    <property type="match status" value="1"/>
</dbReference>
<sequence length="538" mass="57466">MRVHELQPPNAATPPARDGAALPVVMPDPQGGWAALLASAQDAIVVHSVQGLVTAWNPAAERLLGWSAHEAVGCCLLQLTVPAEHAEEARRVQQALQQGRDVAPFRTRRLNRHGGLVEVSVAAAPLRDAQGQVTGAMTTLRDRRGPRPGDAEFDAAVERRVQERTAALGAILNSAASAIITTDLKGRITSFNPAAEAMFRMAEAQALGRLITDISDQEQAHAPAPHSRPDGGAGTPRDTAAAGGGRRGERIYLRADGTRFPGLLSISMLRDEVGTVQGILCIVTDLTERKQMEEALRERTVQAEAANRAKSAFLAHMSHEIRTPLNAVIGLSQLLARMELPARAQEFVRHIGEAGTQLLGLTDDVLDLSRIEAGALHLEHTRFELLPLLESVCDLVAPQAGQKGLALRFEPAPELPSSVLGDPVRLRQVLLNLLGNAVKFTAEGSVTLRAAQLRREGGHSTLGLEVADTGIGIAPEHQRRIFEPFTQAEGYTTRRFGGSGLGLSIVHRLVQLMGGSVRLHSTPGQGSTFTVTVSLALP</sequence>
<keyword evidence="3" id="KW-0597">Phosphoprotein</keyword>
<evidence type="ECO:0000256" key="3">
    <source>
        <dbReference type="ARBA" id="ARBA00022553"/>
    </source>
</evidence>
<dbReference type="Pfam" id="PF00989">
    <property type="entry name" value="PAS"/>
    <property type="match status" value="1"/>
</dbReference>
<dbReference type="CDD" id="cd00082">
    <property type="entry name" value="HisKA"/>
    <property type="match status" value="1"/>
</dbReference>
<protein>
    <recommendedName>
        <fullName evidence="10">Virulence sensor protein BvgS</fullName>
        <ecNumber evidence="2">2.7.13.3</ecNumber>
    </recommendedName>
</protein>
<feature type="domain" description="PAS" evidence="13">
    <location>
        <begin position="164"/>
        <end position="209"/>
    </location>
</feature>
<evidence type="ECO:0000313" key="16">
    <source>
        <dbReference type="Proteomes" id="UP000574067"/>
    </source>
</evidence>
<keyword evidence="5" id="KW-0732">Signal</keyword>
<evidence type="ECO:0000256" key="5">
    <source>
        <dbReference type="ARBA" id="ARBA00022729"/>
    </source>
</evidence>
<dbReference type="InterPro" id="IPR013767">
    <property type="entry name" value="PAS_fold"/>
</dbReference>
<keyword evidence="8" id="KW-0843">Virulence</keyword>
<dbReference type="CDD" id="cd16922">
    <property type="entry name" value="HATPase_EvgS-ArcB-TorS-like"/>
    <property type="match status" value="1"/>
</dbReference>
<gene>
    <name evidence="15" type="ORF">HHL10_14170</name>
</gene>
<evidence type="ECO:0000259" key="14">
    <source>
        <dbReference type="PROSITE" id="PS50113"/>
    </source>
</evidence>
<dbReference type="InterPro" id="IPR035965">
    <property type="entry name" value="PAS-like_dom_sf"/>
</dbReference>
<proteinExistence type="predicted"/>
<evidence type="ECO:0000259" key="13">
    <source>
        <dbReference type="PROSITE" id="PS50112"/>
    </source>
</evidence>
<accession>A0A848F9A9</accession>
<dbReference type="Pfam" id="PF13426">
    <property type="entry name" value="PAS_9"/>
    <property type="match status" value="1"/>
</dbReference>
<dbReference type="SMART" id="SM00086">
    <property type="entry name" value="PAC"/>
    <property type="match status" value="2"/>
</dbReference>
<evidence type="ECO:0000256" key="8">
    <source>
        <dbReference type="ARBA" id="ARBA00023026"/>
    </source>
</evidence>
<evidence type="ECO:0000256" key="2">
    <source>
        <dbReference type="ARBA" id="ARBA00012438"/>
    </source>
</evidence>
<evidence type="ECO:0000256" key="1">
    <source>
        <dbReference type="ARBA" id="ARBA00000085"/>
    </source>
</evidence>
<dbReference type="SMART" id="SM00091">
    <property type="entry name" value="PAS"/>
    <property type="match status" value="2"/>
</dbReference>
<dbReference type="EC" id="2.7.13.3" evidence="2"/>
<feature type="domain" description="Histidine kinase" evidence="12">
    <location>
        <begin position="316"/>
        <end position="537"/>
    </location>
</feature>
<dbReference type="InterPro" id="IPR004358">
    <property type="entry name" value="Sig_transdc_His_kin-like_C"/>
</dbReference>
<dbReference type="InterPro" id="IPR036097">
    <property type="entry name" value="HisK_dim/P_sf"/>
</dbReference>
<feature type="region of interest" description="Disordered" evidence="11">
    <location>
        <begin position="217"/>
        <end position="248"/>
    </location>
</feature>
<evidence type="ECO:0000259" key="12">
    <source>
        <dbReference type="PROSITE" id="PS50109"/>
    </source>
</evidence>
<keyword evidence="6" id="KW-0418">Kinase</keyword>
<dbReference type="SMART" id="SM00387">
    <property type="entry name" value="HATPase_c"/>
    <property type="match status" value="1"/>
</dbReference>
<dbReference type="Gene3D" id="3.30.450.20">
    <property type="entry name" value="PAS domain"/>
    <property type="match status" value="2"/>
</dbReference>